<evidence type="ECO:0000256" key="4">
    <source>
        <dbReference type="ARBA" id="ARBA00022723"/>
    </source>
</evidence>
<name>A0A8B6HH69_MYTGA</name>
<keyword evidence="7 13" id="KW-0460">Magnesium</keyword>
<evidence type="ECO:0000256" key="10">
    <source>
        <dbReference type="ARBA" id="ARBA00093218"/>
    </source>
</evidence>
<keyword evidence="8 13" id="KW-0546">Nucleotide metabolism</keyword>
<dbReference type="GO" id="GO:0000166">
    <property type="term" value="F:nucleotide binding"/>
    <property type="evidence" value="ECO:0007669"/>
    <property type="project" value="UniProtKB-KW"/>
</dbReference>
<dbReference type="Gene3D" id="3.90.950.10">
    <property type="match status" value="1"/>
</dbReference>
<accession>A0A8B6HH69</accession>
<evidence type="ECO:0000256" key="9">
    <source>
        <dbReference type="ARBA" id="ARBA00054940"/>
    </source>
</evidence>
<dbReference type="PANTHER" id="PTHR11067">
    <property type="entry name" value="INOSINE TRIPHOSPHATE PYROPHOSPHATASE/HAM1 PROTEIN"/>
    <property type="match status" value="1"/>
</dbReference>
<comment type="subunit">
    <text evidence="13">Homodimer.</text>
</comment>
<dbReference type="EC" id="3.6.1.66" evidence="13"/>
<evidence type="ECO:0000313" key="16">
    <source>
        <dbReference type="Proteomes" id="UP000596742"/>
    </source>
</evidence>
<sequence>MAEGSKSVEELCIGFEGLSGLYGGKKNRKSKKTSVTSSETSSYLGDSVDKFPSSTSKWNIFCLESLGIFYNKKFHDSPQDILNMIYEETGAFRPLSEHQKCHVADIKKSINFNFPISEIADMLTDKEKVTLSNGESFFPELEKDIDECIGLVEETMIKDVRVVAVPDLTFIISSNEMLDVTDVTQIQIMTVAEVKVSTNDSLVDQKIHVTRQKPEAIDTCDKETLQTMDPSKIRGFSQHVGQLIIGLGNSCFKKECLGLLLHETKILITCLSTSPRYCTYIKDKLGPEDKATLHFIGPYDILKARERSQLIKAFLRLGNRQRLGISKVYSRIYKRYMMASTKQPITLVTGNKKKLEEFVAILGKDFPFEVISNDVDLPEYQGEPDQVARSKCELAASQIKGPVITEDTCLCFNALGGMPGPYIKWFLAKIGPEGLHKMLNGFEDKTAYALCTLAYHSGVEGSEVILFRGQTDGQIVSPKGPRDFGWDPCFQPDKFTETYAEMPKDVKNTISHRYKAVTALREHFIKLTKS</sequence>
<comment type="catalytic activity">
    <reaction evidence="13">
        <text>XTP + H2O = XMP + diphosphate + H(+)</text>
        <dbReference type="Rhea" id="RHEA:28610"/>
        <dbReference type="ChEBI" id="CHEBI:15377"/>
        <dbReference type="ChEBI" id="CHEBI:15378"/>
        <dbReference type="ChEBI" id="CHEBI:33019"/>
        <dbReference type="ChEBI" id="CHEBI:57464"/>
        <dbReference type="ChEBI" id="CHEBI:61314"/>
        <dbReference type="EC" id="3.6.1.66"/>
    </reaction>
</comment>
<dbReference type="GO" id="GO:0005737">
    <property type="term" value="C:cytoplasm"/>
    <property type="evidence" value="ECO:0007669"/>
    <property type="project" value="UniProtKB-SubCell"/>
</dbReference>
<organism evidence="15 16">
    <name type="scientific">Mytilus galloprovincialis</name>
    <name type="common">Mediterranean mussel</name>
    <dbReference type="NCBI Taxonomy" id="29158"/>
    <lineage>
        <taxon>Eukaryota</taxon>
        <taxon>Metazoa</taxon>
        <taxon>Spiralia</taxon>
        <taxon>Lophotrochozoa</taxon>
        <taxon>Mollusca</taxon>
        <taxon>Bivalvia</taxon>
        <taxon>Autobranchia</taxon>
        <taxon>Pteriomorphia</taxon>
        <taxon>Mytilida</taxon>
        <taxon>Mytiloidea</taxon>
        <taxon>Mytilidae</taxon>
        <taxon>Mytilinae</taxon>
        <taxon>Mytilus</taxon>
    </lineage>
</organism>
<keyword evidence="3 13" id="KW-0963">Cytoplasm</keyword>
<dbReference type="InterPro" id="IPR027502">
    <property type="entry name" value="ITPase"/>
</dbReference>
<comment type="catalytic activity">
    <reaction evidence="11">
        <text>dITP + H2O = dIMP + diphosphate + H(+)</text>
        <dbReference type="Rhea" id="RHEA:28342"/>
        <dbReference type="ChEBI" id="CHEBI:15377"/>
        <dbReference type="ChEBI" id="CHEBI:15378"/>
        <dbReference type="ChEBI" id="CHEBI:33019"/>
        <dbReference type="ChEBI" id="CHEBI:61194"/>
        <dbReference type="ChEBI" id="CHEBI:61382"/>
        <dbReference type="EC" id="3.6.1.66"/>
    </reaction>
    <physiologicalReaction direction="left-to-right" evidence="11">
        <dbReference type="Rhea" id="RHEA:28343"/>
    </physiologicalReaction>
</comment>
<feature type="binding site" evidence="13">
    <location>
        <begin position="349"/>
        <end position="354"/>
    </location>
    <ligand>
        <name>ITP</name>
        <dbReference type="ChEBI" id="CHEBI:61402"/>
    </ligand>
</feature>
<feature type="binding site" evidence="13">
    <location>
        <begin position="407"/>
        <end position="408"/>
    </location>
    <ligand>
        <name>ITP</name>
        <dbReference type="ChEBI" id="CHEBI:61402"/>
    </ligand>
</feature>
<reference evidence="15" key="1">
    <citation type="submission" date="2018-11" db="EMBL/GenBank/DDBJ databases">
        <authorList>
            <person name="Alioto T."/>
            <person name="Alioto T."/>
        </authorList>
    </citation>
    <scope>NUCLEOTIDE SEQUENCE</scope>
</reference>
<dbReference type="EMBL" id="UYJE01010036">
    <property type="protein sequence ID" value="VDI79147.1"/>
    <property type="molecule type" value="Genomic_DNA"/>
</dbReference>
<dbReference type="GO" id="GO:0009204">
    <property type="term" value="P:deoxyribonucleoside triphosphate catabolic process"/>
    <property type="evidence" value="ECO:0007669"/>
    <property type="project" value="UniProtKB-UniRule"/>
</dbReference>
<dbReference type="FunFam" id="3.90.950.10:FF:000003">
    <property type="entry name" value="Inosine triphosphate pyrophosphatase"/>
    <property type="match status" value="1"/>
</dbReference>
<dbReference type="OrthoDB" id="6288734at2759"/>
<evidence type="ECO:0000256" key="7">
    <source>
        <dbReference type="ARBA" id="ARBA00022842"/>
    </source>
</evidence>
<dbReference type="HAMAP" id="MF_03148">
    <property type="entry name" value="HAM1_NTPase"/>
    <property type="match status" value="1"/>
</dbReference>
<dbReference type="Pfam" id="PF01725">
    <property type="entry name" value="Ham1p_like"/>
    <property type="match status" value="1"/>
</dbReference>
<feature type="binding site" evidence="13">
    <location>
        <position position="391"/>
    </location>
    <ligand>
        <name>ITP</name>
        <dbReference type="ChEBI" id="CHEBI:61402"/>
    </ligand>
</feature>
<comment type="cofactor">
    <cofactor evidence="13">
        <name>Mg(2+)</name>
        <dbReference type="ChEBI" id="CHEBI:18420"/>
    </cofactor>
    <cofactor evidence="13">
        <name>Mn(2+)</name>
        <dbReference type="ChEBI" id="CHEBI:29035"/>
    </cofactor>
    <text evidence="13">Binds 1 divalent metal cation per subunit; can use either Mg(2+) or Mn(2+).</text>
</comment>
<evidence type="ECO:0000256" key="3">
    <source>
        <dbReference type="ARBA" id="ARBA00022490"/>
    </source>
</evidence>
<keyword evidence="16" id="KW-1185">Reference proteome</keyword>
<dbReference type="InterPro" id="IPR029001">
    <property type="entry name" value="ITPase-like_fam"/>
</dbReference>
<keyword evidence="13" id="KW-0464">Manganese</keyword>
<feature type="compositionally biased region" description="Low complexity" evidence="14">
    <location>
        <begin position="33"/>
        <end position="42"/>
    </location>
</feature>
<dbReference type="GO" id="GO:0046872">
    <property type="term" value="F:metal ion binding"/>
    <property type="evidence" value="ECO:0007669"/>
    <property type="project" value="UniProtKB-KW"/>
</dbReference>
<comment type="function">
    <text evidence="9">Pyrophosphatase that hydrolyzes the non-canonical purine nucleotides inosine triphosphate (ITP), deoxyinosine triphosphate (dITP) as well as 2'-deoxy-N-6-hydroxylaminopurine triphosphate (dHAPTP) and xanthosine 5'-triphosphate (XTP) to their respective monophosphate derivatives. The enzyme does not distinguish between the deoxy- and ribose forms. Probably excludes non-canonical purines from RNA and DNA precursor pools, thus preventing their incorporation into RNA and DNA and avoiding chromosomal lesions.</text>
</comment>
<feature type="binding site" evidence="13">
    <location>
        <begin position="512"/>
        <end position="513"/>
    </location>
    <ligand>
        <name>ITP</name>
        <dbReference type="ChEBI" id="CHEBI:61402"/>
    </ligand>
</feature>
<evidence type="ECO:0000256" key="11">
    <source>
        <dbReference type="ARBA" id="ARBA00093255"/>
    </source>
</evidence>
<comment type="subcellular location">
    <subcellularLocation>
        <location evidence="1 13">Cytoplasm</location>
    </subcellularLocation>
</comment>
<gene>
    <name evidence="15" type="ORF">MGAL_10B078439</name>
</gene>
<dbReference type="InterPro" id="IPR002637">
    <property type="entry name" value="RdgB/HAM1"/>
</dbReference>
<feature type="binding site" evidence="13">
    <location>
        <position position="407"/>
    </location>
    <ligand>
        <name>Mg(2+)</name>
        <dbReference type="ChEBI" id="CHEBI:18420"/>
    </ligand>
</feature>
<feature type="binding site" evidence="13">
    <location>
        <position position="507"/>
    </location>
    <ligand>
        <name>ITP</name>
        <dbReference type="ChEBI" id="CHEBI:61402"/>
    </ligand>
</feature>
<comment type="catalytic activity">
    <reaction evidence="10">
        <text>ITP + H2O = IMP + diphosphate + H(+)</text>
        <dbReference type="Rhea" id="RHEA:29399"/>
        <dbReference type="ChEBI" id="CHEBI:15377"/>
        <dbReference type="ChEBI" id="CHEBI:15378"/>
        <dbReference type="ChEBI" id="CHEBI:33019"/>
        <dbReference type="ChEBI" id="CHEBI:58053"/>
        <dbReference type="ChEBI" id="CHEBI:61402"/>
        <dbReference type="EC" id="3.6.1.66"/>
    </reaction>
    <physiologicalReaction direction="left-to-right" evidence="10">
        <dbReference type="Rhea" id="RHEA:29400"/>
    </physiologicalReaction>
</comment>
<keyword evidence="4 13" id="KW-0479">Metal-binding</keyword>
<dbReference type="GO" id="GO:0036220">
    <property type="term" value="F:ITP diphosphatase activity"/>
    <property type="evidence" value="ECO:0007669"/>
    <property type="project" value="UniProtKB-UniRule"/>
</dbReference>
<dbReference type="GO" id="GO:0035870">
    <property type="term" value="F:dITP diphosphatase activity"/>
    <property type="evidence" value="ECO:0007669"/>
    <property type="project" value="UniProtKB-UniRule"/>
</dbReference>
<evidence type="ECO:0000256" key="8">
    <source>
        <dbReference type="ARBA" id="ARBA00023080"/>
    </source>
</evidence>
<dbReference type="GO" id="GO:0036222">
    <property type="term" value="F:XTP diphosphatase activity"/>
    <property type="evidence" value="ECO:0007669"/>
    <property type="project" value="UniProtKB-UniRule"/>
</dbReference>
<feature type="binding site" evidence="13">
    <location>
        <begin position="484"/>
        <end position="487"/>
    </location>
    <ligand>
        <name>ITP</name>
        <dbReference type="ChEBI" id="CHEBI:61402"/>
    </ligand>
</feature>
<proteinExistence type="inferred from homology"/>
<comment type="caution">
    <text evidence="15">The sequence shown here is derived from an EMBL/GenBank/DDBJ whole genome shotgun (WGS) entry which is preliminary data.</text>
</comment>
<keyword evidence="5 13" id="KW-0547">Nucleotide-binding</keyword>
<dbReference type="GO" id="GO:0009117">
    <property type="term" value="P:nucleotide metabolic process"/>
    <property type="evidence" value="ECO:0007669"/>
    <property type="project" value="UniProtKB-KW"/>
</dbReference>
<evidence type="ECO:0000256" key="13">
    <source>
        <dbReference type="HAMAP-Rule" id="MF_03148"/>
    </source>
</evidence>
<comment type="similarity">
    <text evidence="2 13">Belongs to the HAM1 NTPase family.</text>
</comment>
<evidence type="ECO:0000313" key="15">
    <source>
        <dbReference type="EMBL" id="VDI79147.1"/>
    </source>
</evidence>
<evidence type="ECO:0000256" key="2">
    <source>
        <dbReference type="ARBA" id="ARBA00008023"/>
    </source>
</evidence>
<dbReference type="CDD" id="cd00515">
    <property type="entry name" value="HAM1"/>
    <property type="match status" value="1"/>
</dbReference>
<evidence type="ECO:0000256" key="6">
    <source>
        <dbReference type="ARBA" id="ARBA00022801"/>
    </source>
</evidence>
<evidence type="ECO:0000256" key="5">
    <source>
        <dbReference type="ARBA" id="ARBA00022741"/>
    </source>
</evidence>
<comment type="catalytic activity">
    <reaction evidence="12">
        <text>N(6)-hydroxy-dATP + H2O = N(6)-hydroxy-dAMP + diphosphate + H(+)</text>
        <dbReference type="Rhea" id="RHEA:83971"/>
        <dbReference type="ChEBI" id="CHEBI:15377"/>
        <dbReference type="ChEBI" id="CHEBI:15378"/>
        <dbReference type="ChEBI" id="CHEBI:33019"/>
        <dbReference type="ChEBI" id="CHEBI:233529"/>
        <dbReference type="ChEBI" id="CHEBI:233530"/>
    </reaction>
    <physiologicalReaction direction="left-to-right" evidence="12">
        <dbReference type="Rhea" id="RHEA:83972"/>
    </physiologicalReaction>
</comment>
<comment type="function">
    <text evidence="13">Pyrophosphatase that hydrolyzes non-canonical purine nucleotides such as inosine triphosphate (ITP), deoxyinosine triphosphate (dITP) or xanthosine 5'-triphosphate (XTP) to their respective monophosphate derivatives. The enzyme does not distinguish between the deoxy- and ribose forms. Probably excludes non-canonical purines from RNA and DNA precursor pools, thus preventing their incorporation into RNA and DNA and avoiding chromosomal lesions.</text>
</comment>
<evidence type="ECO:0000256" key="12">
    <source>
        <dbReference type="ARBA" id="ARBA00093271"/>
    </source>
</evidence>
<evidence type="ECO:0000256" key="14">
    <source>
        <dbReference type="SAM" id="MobiDB-lite"/>
    </source>
</evidence>
<evidence type="ECO:0000256" key="1">
    <source>
        <dbReference type="ARBA" id="ARBA00004496"/>
    </source>
</evidence>
<dbReference type="SUPFAM" id="SSF52972">
    <property type="entry name" value="ITPase-like"/>
    <property type="match status" value="1"/>
</dbReference>
<dbReference type="Proteomes" id="UP000596742">
    <property type="component" value="Unassembled WGS sequence"/>
</dbReference>
<feature type="region of interest" description="Disordered" evidence="14">
    <location>
        <begin position="25"/>
        <end position="45"/>
    </location>
</feature>
<keyword evidence="6 13" id="KW-0378">Hydrolase</keyword>
<protein>
    <recommendedName>
        <fullName evidence="13">Inosine triphosphate pyrophosphatase</fullName>
        <shortName evidence="13">ITPase</shortName>
        <shortName evidence="13">Inosine triphosphatase</shortName>
        <ecNumber evidence="13">3.6.1.66</ecNumber>
    </recommendedName>
    <alternativeName>
        <fullName evidence="13">Non-canonical purine NTP pyrophosphatase</fullName>
    </alternativeName>
    <alternativeName>
        <fullName evidence="13">Non-standard purine NTP pyrophosphatase</fullName>
    </alternativeName>
    <alternativeName>
        <fullName evidence="13">Nucleoside-triphosphate diphosphatase</fullName>
    </alternativeName>
    <alternativeName>
        <fullName evidence="13">Nucleoside-triphosphate pyrophosphatase</fullName>
        <shortName evidence="13">NTPase</shortName>
    </alternativeName>
    <alternativeName>
        <fullName evidence="13">XTP/dITP diphosphatase</fullName>
    </alternativeName>
</protein>
<feature type="binding site" evidence="13">
    <location>
        <position position="379"/>
    </location>
    <ligand>
        <name>Mg(2+)</name>
        <dbReference type="ChEBI" id="CHEBI:18420"/>
    </ligand>
</feature>
<dbReference type="PANTHER" id="PTHR11067:SF9">
    <property type="entry name" value="INOSINE TRIPHOSPHATE PYROPHOSPHATASE"/>
    <property type="match status" value="1"/>
</dbReference>
<dbReference type="AlphaFoldDB" id="A0A8B6HH69"/>